<feature type="compositionally biased region" description="Basic and acidic residues" evidence="1">
    <location>
        <begin position="66"/>
        <end position="75"/>
    </location>
</feature>
<name>A0AAE9ELU3_CAEBR</name>
<accession>A0AAE9ELU3</accession>
<feature type="compositionally biased region" description="Polar residues" evidence="1">
    <location>
        <begin position="320"/>
        <end position="330"/>
    </location>
</feature>
<protein>
    <submittedName>
        <fullName evidence="2">Uncharacterized protein</fullName>
    </submittedName>
</protein>
<gene>
    <name evidence="2" type="ORF">L5515_010342</name>
</gene>
<feature type="region of interest" description="Disordered" evidence="1">
    <location>
        <begin position="317"/>
        <end position="341"/>
    </location>
</feature>
<feature type="region of interest" description="Disordered" evidence="1">
    <location>
        <begin position="66"/>
        <end position="123"/>
    </location>
</feature>
<dbReference type="Proteomes" id="UP000829354">
    <property type="component" value="Chromosome IV"/>
</dbReference>
<feature type="compositionally biased region" description="Basic and acidic residues" evidence="1">
    <location>
        <begin position="331"/>
        <end position="341"/>
    </location>
</feature>
<keyword evidence="3" id="KW-1185">Reference proteome</keyword>
<evidence type="ECO:0000313" key="2">
    <source>
        <dbReference type="EMBL" id="UMM26784.1"/>
    </source>
</evidence>
<evidence type="ECO:0000313" key="3">
    <source>
        <dbReference type="Proteomes" id="UP000829354"/>
    </source>
</evidence>
<reference evidence="2 3" key="1">
    <citation type="submission" date="2022-04" db="EMBL/GenBank/DDBJ databases">
        <title>Chromosome-level reference genomes for two strains of Caenorhabditis briggsae: an improved platform for comparative genomics.</title>
        <authorList>
            <person name="Stevens L."/>
            <person name="Andersen E."/>
        </authorList>
    </citation>
    <scope>NUCLEOTIDE SEQUENCE [LARGE SCALE GENOMIC DNA]</scope>
    <source>
        <strain evidence="2">VX34</strain>
        <tissue evidence="2">Whole-organism</tissue>
    </source>
</reference>
<sequence length="514" mass="58324">MKAYLAGETSFENFPCQIKLLEAEYRKNPVLQTYNQILGLSKTAEVHSNVIFEYFEMRGNMDWKMKAEKSEKDSQDPSAAVESPELEGPTQPAPSTRPSICLVAPESPTSEHDQYPSLPHCPANQQELKYPEEAQNPEDLVEDEQYDTQEHETIPSHGALPDWEYLYAYDLQKSNYQAPLPRPSICHLQKTVEVSPWSKVSMNLALDAQLEKTTADSPGPAPKSLLSLVLSGEGDYPTFPMNPGPNKFNRKRSPSLELLTDELSRKPVSITFAQIMNRYQPPMSSACFTGRNHQSKYWKQASTDDFVEDGIQQMLPTLPQPVQSARSAQRTPKDRSPEQRVYKPTLLKAVDASSPDPVLVTSTIAPASCLSCGMVSKDLRPSPKAEVNELVPPTTDRTVQLRQERVKLYGWWFEETHLPFNHLINYENWTTKQFEEFAIQFLPLDVVIVLVKENLDGSKMDKIRCGDTGLLGHLHAGSNGKFSLEHWNLIKENIEDIWAYKRYKKKKKELRNAI</sequence>
<dbReference type="EMBL" id="CP092623">
    <property type="protein sequence ID" value="UMM26784.1"/>
    <property type="molecule type" value="Genomic_DNA"/>
</dbReference>
<organism evidence="2 3">
    <name type="scientific">Caenorhabditis briggsae</name>
    <dbReference type="NCBI Taxonomy" id="6238"/>
    <lineage>
        <taxon>Eukaryota</taxon>
        <taxon>Metazoa</taxon>
        <taxon>Ecdysozoa</taxon>
        <taxon>Nematoda</taxon>
        <taxon>Chromadorea</taxon>
        <taxon>Rhabditida</taxon>
        <taxon>Rhabditina</taxon>
        <taxon>Rhabditomorpha</taxon>
        <taxon>Rhabditoidea</taxon>
        <taxon>Rhabditidae</taxon>
        <taxon>Peloderinae</taxon>
        <taxon>Caenorhabditis</taxon>
    </lineage>
</organism>
<evidence type="ECO:0000256" key="1">
    <source>
        <dbReference type="SAM" id="MobiDB-lite"/>
    </source>
</evidence>
<dbReference type="AlphaFoldDB" id="A0AAE9ELU3"/>
<proteinExistence type="predicted"/>